<keyword evidence="1" id="KW-0812">Transmembrane</keyword>
<sequence>MIFIHSLHHFFHLLILHFNGFFLPIYLIVIVKFFTSKYFVQFISLVVIFIQLSIMGFHFFKSVETSFFFFRFIYNFLTQKYSFYQFQFFTSYFLNLLNFFPGNFSCSFIFYIFKLGFLIIYLGIIFLKYANIIQKLVYFNPLISFSIINHHIRLSEIPFIQPLIHSL</sequence>
<dbReference type="InParanoid" id="A0A0V0QG79"/>
<feature type="transmembrane region" description="Helical" evidence="1">
    <location>
        <begin position="108"/>
        <end position="127"/>
    </location>
</feature>
<evidence type="ECO:0000256" key="1">
    <source>
        <dbReference type="SAM" id="Phobius"/>
    </source>
</evidence>
<dbReference type="EMBL" id="LDAU01000174">
    <property type="protein sequence ID" value="KRX01220.1"/>
    <property type="molecule type" value="Genomic_DNA"/>
</dbReference>
<dbReference type="Proteomes" id="UP000054937">
    <property type="component" value="Unassembled WGS sequence"/>
</dbReference>
<feature type="transmembrane region" description="Helical" evidence="1">
    <location>
        <begin position="39"/>
        <end position="60"/>
    </location>
</feature>
<keyword evidence="3" id="KW-1185">Reference proteome</keyword>
<dbReference type="AlphaFoldDB" id="A0A0V0QG79"/>
<accession>A0A0V0QG79</accession>
<keyword evidence="1" id="KW-0472">Membrane</keyword>
<gene>
    <name evidence="2" type="ORF">PPERSA_05620</name>
</gene>
<organism evidence="2 3">
    <name type="scientific">Pseudocohnilembus persalinus</name>
    <name type="common">Ciliate</name>
    <dbReference type="NCBI Taxonomy" id="266149"/>
    <lineage>
        <taxon>Eukaryota</taxon>
        <taxon>Sar</taxon>
        <taxon>Alveolata</taxon>
        <taxon>Ciliophora</taxon>
        <taxon>Intramacronucleata</taxon>
        <taxon>Oligohymenophorea</taxon>
        <taxon>Scuticociliatia</taxon>
        <taxon>Philasterida</taxon>
        <taxon>Pseudocohnilembidae</taxon>
        <taxon>Pseudocohnilembus</taxon>
    </lineage>
</organism>
<protein>
    <submittedName>
        <fullName evidence="2">Uncharacterized protein</fullName>
    </submittedName>
</protein>
<keyword evidence="1" id="KW-1133">Transmembrane helix</keyword>
<feature type="transmembrane region" description="Helical" evidence="1">
    <location>
        <begin position="12"/>
        <end position="33"/>
    </location>
</feature>
<evidence type="ECO:0000313" key="2">
    <source>
        <dbReference type="EMBL" id="KRX01220.1"/>
    </source>
</evidence>
<comment type="caution">
    <text evidence="2">The sequence shown here is derived from an EMBL/GenBank/DDBJ whole genome shotgun (WGS) entry which is preliminary data.</text>
</comment>
<evidence type="ECO:0000313" key="3">
    <source>
        <dbReference type="Proteomes" id="UP000054937"/>
    </source>
</evidence>
<name>A0A0V0QG79_PSEPJ</name>
<reference evidence="2 3" key="1">
    <citation type="journal article" date="2015" name="Sci. Rep.">
        <title>Genome of the facultative scuticociliatosis pathogen Pseudocohnilembus persalinus provides insight into its virulence through horizontal gene transfer.</title>
        <authorList>
            <person name="Xiong J."/>
            <person name="Wang G."/>
            <person name="Cheng J."/>
            <person name="Tian M."/>
            <person name="Pan X."/>
            <person name="Warren A."/>
            <person name="Jiang C."/>
            <person name="Yuan D."/>
            <person name="Miao W."/>
        </authorList>
    </citation>
    <scope>NUCLEOTIDE SEQUENCE [LARGE SCALE GENOMIC DNA]</scope>
    <source>
        <strain evidence="2">36N120E</strain>
    </source>
</reference>
<proteinExistence type="predicted"/>